<organism evidence="2 3">
    <name type="scientific">Photobacterium damselae</name>
    <dbReference type="NCBI Taxonomy" id="38293"/>
    <lineage>
        <taxon>Bacteria</taxon>
        <taxon>Pseudomonadati</taxon>
        <taxon>Pseudomonadota</taxon>
        <taxon>Gammaproteobacteria</taxon>
        <taxon>Vibrionales</taxon>
        <taxon>Vibrionaceae</taxon>
        <taxon>Photobacterium</taxon>
    </lineage>
</organism>
<reference evidence="2 3" key="1">
    <citation type="submission" date="2018-06" db="EMBL/GenBank/DDBJ databases">
        <authorList>
            <consortium name="Pathogen Informatics"/>
            <person name="Doyle S."/>
        </authorList>
    </citation>
    <scope>NUCLEOTIDE SEQUENCE [LARGE SCALE GENOMIC DNA]</scope>
    <source>
        <strain evidence="2 3">NCTC11647</strain>
    </source>
</reference>
<feature type="transmembrane region" description="Helical" evidence="1">
    <location>
        <begin position="20"/>
        <end position="41"/>
    </location>
</feature>
<sequence length="74" mass="8617">MQKIPIKYAQFSHSYPVLHVLTLILLLAAIITISITCLYFHNLQAWLYFIPCLALILFFKQASSYKAQYLSHQN</sequence>
<accession>A0A2X1XMQ8</accession>
<dbReference type="AlphaFoldDB" id="A0A2X1XMQ8"/>
<name>A0A2X1XMQ8_PHODM</name>
<dbReference type="EMBL" id="UATL01000002">
    <property type="protein sequence ID" value="SPY43743.1"/>
    <property type="molecule type" value="Genomic_DNA"/>
</dbReference>
<keyword evidence="1" id="KW-1133">Transmembrane helix</keyword>
<keyword evidence="1" id="KW-0812">Transmembrane</keyword>
<protein>
    <submittedName>
        <fullName evidence="2">Uncharacterized protein</fullName>
    </submittedName>
</protein>
<gene>
    <name evidence="2" type="ORF">NCTC11647_02658</name>
</gene>
<keyword evidence="1" id="KW-0472">Membrane</keyword>
<evidence type="ECO:0000256" key="1">
    <source>
        <dbReference type="SAM" id="Phobius"/>
    </source>
</evidence>
<proteinExistence type="predicted"/>
<evidence type="ECO:0000313" key="2">
    <source>
        <dbReference type="EMBL" id="SPY43743.1"/>
    </source>
</evidence>
<evidence type="ECO:0000313" key="3">
    <source>
        <dbReference type="Proteomes" id="UP000251647"/>
    </source>
</evidence>
<feature type="transmembrane region" description="Helical" evidence="1">
    <location>
        <begin position="47"/>
        <end position="65"/>
    </location>
</feature>
<dbReference type="Proteomes" id="UP000251647">
    <property type="component" value="Unassembled WGS sequence"/>
</dbReference>